<evidence type="ECO:0000256" key="7">
    <source>
        <dbReference type="ARBA" id="ARBA00023237"/>
    </source>
</evidence>
<name>A0ABZ2II41_9BACT</name>
<keyword evidence="5" id="KW-0677">Repeat</keyword>
<dbReference type="RefSeq" id="WP_251968404.1">
    <property type="nucleotide sequence ID" value="NZ_CP146284.1"/>
</dbReference>
<evidence type="ECO:0000256" key="2">
    <source>
        <dbReference type="ARBA" id="ARBA00022452"/>
    </source>
</evidence>
<protein>
    <submittedName>
        <fullName evidence="10">POTRA domain-containing protein</fullName>
    </submittedName>
</protein>
<organism evidence="10 11">
    <name type="scientific">Parabacteroides absconsus</name>
    <dbReference type="NCBI Taxonomy" id="2951805"/>
    <lineage>
        <taxon>Bacteria</taxon>
        <taxon>Pseudomonadati</taxon>
        <taxon>Bacteroidota</taxon>
        <taxon>Bacteroidia</taxon>
        <taxon>Bacteroidales</taxon>
        <taxon>Tannerellaceae</taxon>
        <taxon>Parabacteroides</taxon>
    </lineage>
</organism>
<dbReference type="PANTHER" id="PTHR12815">
    <property type="entry name" value="SORTING AND ASSEMBLY MACHINERY SAMM50 PROTEIN FAMILY MEMBER"/>
    <property type="match status" value="1"/>
</dbReference>
<evidence type="ECO:0000256" key="5">
    <source>
        <dbReference type="ARBA" id="ARBA00022737"/>
    </source>
</evidence>
<dbReference type="InterPro" id="IPR039910">
    <property type="entry name" value="D15-like"/>
</dbReference>
<dbReference type="PIRSF" id="PIRSF006076">
    <property type="entry name" value="OM_assembly_OMP85"/>
    <property type="match status" value="1"/>
</dbReference>
<keyword evidence="3" id="KW-0812">Transmembrane</keyword>
<evidence type="ECO:0000313" key="10">
    <source>
        <dbReference type="EMBL" id="WWV65191.1"/>
    </source>
</evidence>
<evidence type="ECO:0000256" key="6">
    <source>
        <dbReference type="ARBA" id="ARBA00023136"/>
    </source>
</evidence>
<keyword evidence="11" id="KW-1185">Reference proteome</keyword>
<dbReference type="InterPro" id="IPR023707">
    <property type="entry name" value="OM_assembly_BamA"/>
</dbReference>
<keyword evidence="7" id="KW-0998">Cell outer membrane</keyword>
<dbReference type="Pfam" id="PF01103">
    <property type="entry name" value="Omp85"/>
    <property type="match status" value="1"/>
</dbReference>
<dbReference type="PANTHER" id="PTHR12815:SF47">
    <property type="entry name" value="TRANSLOCATION AND ASSEMBLY MODULE SUBUNIT TAMA"/>
    <property type="match status" value="1"/>
</dbReference>
<dbReference type="InterPro" id="IPR010827">
    <property type="entry name" value="BamA/TamA_POTRA"/>
</dbReference>
<feature type="domain" description="POTRA" evidence="9">
    <location>
        <begin position="304"/>
        <end position="385"/>
    </location>
</feature>
<dbReference type="Proteomes" id="UP001320603">
    <property type="component" value="Chromosome"/>
</dbReference>
<feature type="chain" id="PRO_5046135165" evidence="8">
    <location>
        <begin position="21"/>
        <end position="901"/>
    </location>
</feature>
<evidence type="ECO:0000256" key="3">
    <source>
        <dbReference type="ARBA" id="ARBA00022692"/>
    </source>
</evidence>
<dbReference type="EMBL" id="CP146284">
    <property type="protein sequence ID" value="WWV65191.1"/>
    <property type="molecule type" value="Genomic_DNA"/>
</dbReference>
<keyword evidence="4 8" id="KW-0732">Signal</keyword>
<dbReference type="Pfam" id="PF07244">
    <property type="entry name" value="POTRA"/>
    <property type="match status" value="4"/>
</dbReference>
<gene>
    <name evidence="10" type="ORF">NEE14_009090</name>
</gene>
<feature type="signal peptide" evidence="8">
    <location>
        <begin position="1"/>
        <end position="20"/>
    </location>
</feature>
<keyword evidence="6" id="KW-0472">Membrane</keyword>
<evidence type="ECO:0000256" key="1">
    <source>
        <dbReference type="ARBA" id="ARBA00004370"/>
    </source>
</evidence>
<proteinExistence type="predicted"/>
<sequence length="901" mass="102470">MYKGIVLFFLFLSVTFGVLAQENGSDTAKVEKPADLPVISYSLTPKKYKIADIKVTGVKNYDDFVLIGFSGLSVGDEISVPGDEVTAAVKAFWKHGLFSDVKILANKIEGDSIWLEYQLKQRPRISEVNYHGIKKGEREDLEAKLGLKKGFQITPNVLDRAKILIEKFFDGKGFKNVDVNIQQKDDIAHEGEVILDIYIDKNEKTKIHRIYFEGNNALTAHQLKKAMKKTNEKFSLFNDWKTSILEMFSTKKFTTEEYENDKKNLISKYNEFGYRDAVLLADSVVNFDEKKVDIFLKVDEGEKYYLKDIRFVGNTKYSTDYLMAVLGMKAGEVYNQKKLSDRLSMDEDAVSNIYFNNGYLFFNADPVEVEVENDSIALEIRIQEGPQATINRVIINGNDRLYEDIVRRELRTKPGKLFSREDLMRSVREIAQMGHFDPENMNPRPIPDPENGTVDIEYNLVSKANDQIEFSAGWGQTGVIGKLSLKFTNFSMRNFLNPKSYKGIIPQGEGQTLTLSGQTNGRYYQAYSISFLDPWFGGKRPNTLSVSAYFSKQTDISTSYLNNMYSGYNPYYYGGYPYYGGYGGYYGGYYPGYGYGYGYNTGSYELALNPDKSIMMFGLAAGYGKRLNWPDDFFQFMATLNYQVYMMHDWDYFLVNNGTCHNVNLELLLQRNSIDNPLYTRSGSQFSFSVAATPPFSLFDGKDYASMSDQDPEKFKMIEYHKWKFKAKVFSPLAPLTVKRTPVLMTRAEFGFLGTYNKHKRSPFETFYMGGDGMTGYSSTYATETIGLRGYENGSIAGNGGYSSYGYAYTRLSMELRYPFILEPSSTIYGLVFVEAGNAWTDMSNYNPFDLKRSAGVGVRIFLPMIGLMGIDWAYGFDEPNYGSSGKRSGSNFHFIIGQEF</sequence>
<reference evidence="10 11" key="1">
    <citation type="submission" date="2024-02" db="EMBL/GenBank/DDBJ databases">
        <title>Whole genome sequencing of Parabacteroides sp. AD58.</title>
        <authorList>
            <person name="Chaplin A.V."/>
            <person name="Pikina A.P."/>
            <person name="Sokolova S.R."/>
            <person name="Korostin D.O."/>
            <person name="Efimov B.A."/>
        </authorList>
    </citation>
    <scope>NUCLEOTIDE SEQUENCE [LARGE SCALE GENOMIC DNA]</scope>
    <source>
        <strain evidence="10 11">AD58</strain>
    </source>
</reference>
<comment type="subcellular location">
    <subcellularLocation>
        <location evidence="1">Membrane</location>
    </subcellularLocation>
</comment>
<dbReference type="InterPro" id="IPR034746">
    <property type="entry name" value="POTRA"/>
</dbReference>
<feature type="domain" description="POTRA" evidence="9">
    <location>
        <begin position="388"/>
        <end position="463"/>
    </location>
</feature>
<evidence type="ECO:0000256" key="8">
    <source>
        <dbReference type="SAM" id="SignalP"/>
    </source>
</evidence>
<keyword evidence="2" id="KW-1134">Transmembrane beta strand</keyword>
<evidence type="ECO:0000259" key="9">
    <source>
        <dbReference type="PROSITE" id="PS51779"/>
    </source>
</evidence>
<evidence type="ECO:0000256" key="4">
    <source>
        <dbReference type="ARBA" id="ARBA00022729"/>
    </source>
</evidence>
<dbReference type="PROSITE" id="PS51779">
    <property type="entry name" value="POTRA"/>
    <property type="match status" value="2"/>
</dbReference>
<dbReference type="InterPro" id="IPR000184">
    <property type="entry name" value="Bac_surfAg_D15"/>
</dbReference>
<evidence type="ECO:0000313" key="11">
    <source>
        <dbReference type="Proteomes" id="UP001320603"/>
    </source>
</evidence>
<dbReference type="Gene3D" id="3.10.20.310">
    <property type="entry name" value="membrane protein fhac"/>
    <property type="match status" value="5"/>
</dbReference>
<accession>A0ABZ2II41</accession>
<dbReference type="Gene3D" id="2.40.160.50">
    <property type="entry name" value="membrane protein fhac: a member of the omp85/tpsb transporter family"/>
    <property type="match status" value="1"/>
</dbReference>